<evidence type="ECO:0000313" key="2">
    <source>
        <dbReference type="EMBL" id="OLP95269.1"/>
    </source>
</evidence>
<accession>A0A1Q9DJD1</accession>
<name>A0A1Q9DJD1_SYMMI</name>
<keyword evidence="2" id="KW-0067">ATP-binding</keyword>
<dbReference type="AlphaFoldDB" id="A0A1Q9DJD1"/>
<organism evidence="2 3">
    <name type="scientific">Symbiodinium microadriaticum</name>
    <name type="common">Dinoflagellate</name>
    <name type="synonym">Zooxanthella microadriatica</name>
    <dbReference type="NCBI Taxonomy" id="2951"/>
    <lineage>
        <taxon>Eukaryota</taxon>
        <taxon>Sar</taxon>
        <taxon>Alveolata</taxon>
        <taxon>Dinophyceae</taxon>
        <taxon>Suessiales</taxon>
        <taxon>Symbiodiniaceae</taxon>
        <taxon>Symbiodinium</taxon>
    </lineage>
</organism>
<gene>
    <name evidence="2" type="primary">Ddx1</name>
    <name evidence="2" type="ORF">AK812_SmicGene22617</name>
</gene>
<proteinExistence type="predicted"/>
<keyword evidence="2" id="KW-0378">Hydrolase</keyword>
<dbReference type="EMBL" id="LSRX01000510">
    <property type="protein sequence ID" value="OLP95269.1"/>
    <property type="molecule type" value="Genomic_DNA"/>
</dbReference>
<dbReference type="InterPro" id="IPR013320">
    <property type="entry name" value="ConA-like_dom_sf"/>
</dbReference>
<sequence length="669" mass="72531">MSWSAGSTANEQEACFYCNKDAKKRFCCPRCAGPGQVPGKASYMLCDLCLAERACRYCQRRPEPQDAFTDPDLQSLQQGIASLEGSTTRHGDQGGPSVAEAESVAEALRSCPASAKSPEFWILVEISCVLLYRSPARIKGIQEDGYDGRREPFYIRPGAPEFLREVSRLPQARLALTTTMRPATYQPLLECLAQAAFGGSTWDEASYPLFDNRDVKSHRQFSDGREAPAIDVTGVRRYALDVLGHEMKQEHIILVQSLKEVVSETCWWPNVLLIPAMLPSDLLVAPDVLRTELQQALRYLRLKLLDGSADIRQTLLQAPCSFDRPCKDLALDMDERPPWASEADYAGQPVAKDEDGLEKDSGVRTEGSDGHEWRVLGPSQRSKYEWNGVRFHSFPASCNSKSRFEVTVVQGLVRLGWSTAHGSLDLGKDRGEGFPHVGYGGTGKVCVCGAFSNYGESFGQGDVISCELFLSQGRWAAAFAKNGSVMGQVDPFGTPGCADDMYPHITGKTSFEVKVCLAPGDFKAHGATGRASGEAWVQFASEEIAAQARAGKDRQMIGTRYIEVFPSTAHEAAKASSRPTQERGVRGAPSAVPTQQLQVNQALAGALGFPAGLPAGTPEIDWNMYAATLSWYAAAAQNAVTAGAVPETGMPGLPGAMAPEKGTDRFSPY</sequence>
<feature type="region of interest" description="Disordered" evidence="1">
    <location>
        <begin position="340"/>
        <end position="372"/>
    </location>
</feature>
<dbReference type="InterPro" id="IPR035979">
    <property type="entry name" value="RBD_domain_sf"/>
</dbReference>
<dbReference type="GO" id="GO:0004386">
    <property type="term" value="F:helicase activity"/>
    <property type="evidence" value="ECO:0007669"/>
    <property type="project" value="UniProtKB-KW"/>
</dbReference>
<dbReference type="SUPFAM" id="SSF49899">
    <property type="entry name" value="Concanavalin A-like lectins/glucanases"/>
    <property type="match status" value="1"/>
</dbReference>
<dbReference type="InterPro" id="IPR012677">
    <property type="entry name" value="Nucleotide-bd_a/b_plait_sf"/>
</dbReference>
<keyword evidence="3" id="KW-1185">Reference proteome</keyword>
<dbReference type="Proteomes" id="UP000186817">
    <property type="component" value="Unassembled WGS sequence"/>
</dbReference>
<feature type="compositionally biased region" description="Basic and acidic residues" evidence="1">
    <location>
        <begin position="351"/>
        <end position="372"/>
    </location>
</feature>
<keyword evidence="2" id="KW-0347">Helicase</keyword>
<reference evidence="2 3" key="1">
    <citation type="submission" date="2016-02" db="EMBL/GenBank/DDBJ databases">
        <title>Genome analysis of coral dinoflagellate symbionts highlights evolutionary adaptations to a symbiotic lifestyle.</title>
        <authorList>
            <person name="Aranda M."/>
            <person name="Li Y."/>
            <person name="Liew Y.J."/>
            <person name="Baumgarten S."/>
            <person name="Simakov O."/>
            <person name="Wilson M."/>
            <person name="Piel J."/>
            <person name="Ashoor H."/>
            <person name="Bougouffa S."/>
            <person name="Bajic V.B."/>
            <person name="Ryu T."/>
            <person name="Ravasi T."/>
            <person name="Bayer T."/>
            <person name="Micklem G."/>
            <person name="Kim H."/>
            <person name="Bhak J."/>
            <person name="Lajeunesse T.C."/>
            <person name="Voolstra C.R."/>
        </authorList>
    </citation>
    <scope>NUCLEOTIDE SEQUENCE [LARGE SCALE GENOMIC DNA]</scope>
    <source>
        <strain evidence="2 3">CCMP2467</strain>
    </source>
</reference>
<keyword evidence="2" id="KW-0547">Nucleotide-binding</keyword>
<dbReference type="SUPFAM" id="SSF54928">
    <property type="entry name" value="RNA-binding domain, RBD"/>
    <property type="match status" value="1"/>
</dbReference>
<feature type="region of interest" description="Disordered" evidence="1">
    <location>
        <begin position="571"/>
        <end position="591"/>
    </location>
</feature>
<dbReference type="GO" id="GO:0003723">
    <property type="term" value="F:RNA binding"/>
    <property type="evidence" value="ECO:0007669"/>
    <property type="project" value="TreeGrafter"/>
</dbReference>
<protein>
    <submittedName>
        <fullName evidence="2">ATP-dependent RNA helicase Ddx1</fullName>
    </submittedName>
</protein>
<dbReference type="OrthoDB" id="445357at2759"/>
<dbReference type="GO" id="GO:0005634">
    <property type="term" value="C:nucleus"/>
    <property type="evidence" value="ECO:0007669"/>
    <property type="project" value="TreeGrafter"/>
</dbReference>
<evidence type="ECO:0000313" key="3">
    <source>
        <dbReference type="Proteomes" id="UP000186817"/>
    </source>
</evidence>
<dbReference type="InterPro" id="IPR043136">
    <property type="entry name" value="B30.2/SPRY_sf"/>
</dbReference>
<dbReference type="Gene3D" id="3.30.70.330">
    <property type="match status" value="1"/>
</dbReference>
<evidence type="ECO:0000256" key="1">
    <source>
        <dbReference type="SAM" id="MobiDB-lite"/>
    </source>
</evidence>
<dbReference type="Gene3D" id="2.60.120.920">
    <property type="match status" value="1"/>
</dbReference>
<dbReference type="GO" id="GO:0000380">
    <property type="term" value="P:alternative mRNA splicing, via spliceosome"/>
    <property type="evidence" value="ECO:0007669"/>
    <property type="project" value="TreeGrafter"/>
</dbReference>
<comment type="caution">
    <text evidence="2">The sequence shown here is derived from an EMBL/GenBank/DDBJ whole genome shotgun (WGS) entry which is preliminary data.</text>
</comment>
<dbReference type="PANTHER" id="PTHR12381">
    <property type="entry name" value="HETEROGENEOUS NUCLEAR RIBONUCLEOPROTEIN U FAMILY MEMBER"/>
    <property type="match status" value="1"/>
</dbReference>
<dbReference type="PANTHER" id="PTHR12381:SF56">
    <property type="entry name" value="B30.2_SPRY DOMAIN-CONTAINING PROTEIN-RELATED"/>
    <property type="match status" value="1"/>
</dbReference>